<dbReference type="InterPro" id="IPR004167">
    <property type="entry name" value="PSBD"/>
</dbReference>
<dbReference type="KEGG" id="mhd:Marky_0137"/>
<dbReference type="Gene3D" id="4.10.320.10">
    <property type="entry name" value="E3-binding domain"/>
    <property type="match status" value="1"/>
</dbReference>
<comment type="similarity">
    <text evidence="1">Belongs to the 2-oxoacid dehydrogenase family.</text>
</comment>
<accession>F2NLS0</accession>
<evidence type="ECO:0000256" key="2">
    <source>
        <dbReference type="SAM" id="MobiDB-lite"/>
    </source>
</evidence>
<organism evidence="4 5">
    <name type="scientific">Marinithermus hydrothermalis (strain DSM 14884 / JCM 11576 / T1)</name>
    <dbReference type="NCBI Taxonomy" id="869210"/>
    <lineage>
        <taxon>Bacteria</taxon>
        <taxon>Thermotogati</taxon>
        <taxon>Deinococcota</taxon>
        <taxon>Deinococci</taxon>
        <taxon>Thermales</taxon>
        <taxon>Thermaceae</taxon>
        <taxon>Marinithermus</taxon>
    </lineage>
</organism>
<evidence type="ECO:0000259" key="3">
    <source>
        <dbReference type="PROSITE" id="PS51826"/>
    </source>
</evidence>
<keyword evidence="5" id="KW-1185">Reference proteome</keyword>
<dbReference type="InterPro" id="IPR036625">
    <property type="entry name" value="E3-bd_dom_sf"/>
</dbReference>
<dbReference type="Proteomes" id="UP000007030">
    <property type="component" value="Chromosome"/>
</dbReference>
<dbReference type="RefSeq" id="WP_013702955.1">
    <property type="nucleotide sequence ID" value="NC_015387.1"/>
</dbReference>
<dbReference type="Pfam" id="PF02817">
    <property type="entry name" value="E3_binding"/>
    <property type="match status" value="1"/>
</dbReference>
<dbReference type="HOGENOM" id="CLU_745836_0_0_0"/>
<dbReference type="GO" id="GO:0016746">
    <property type="term" value="F:acyltransferase activity"/>
    <property type="evidence" value="ECO:0007669"/>
    <property type="project" value="InterPro"/>
</dbReference>
<evidence type="ECO:0000256" key="1">
    <source>
        <dbReference type="ARBA" id="ARBA00007317"/>
    </source>
</evidence>
<feature type="region of interest" description="Disordered" evidence="2">
    <location>
        <begin position="82"/>
        <end position="228"/>
    </location>
</feature>
<sequence length="428" mass="44682">MTEPKITPLARRLAEENGINWRELKGTGPDGTIVERDILAYLAKVMAGEVDLPPAPAEAAAPPAEVPDLSAAQAALAKEGLNLDDLVPTSSQDSPAPEDTTWEFELDLDDLESPPEEEALTWAEASPEPAPPPAESSPEEALTWPDPPQMPDLDALTPEEEPARTPPDAGTASEEERPPVEAKEPLEASVEDAPPVLAPEATPGAEHLTWEDVPSPVLGPDEAALETAPPLPETAPALAAAGTEGEDEAVDLELEDATVAPVPVPTPTASGATATLGPVYRRVVSLEAAAAAARDLAEAWGVRVPLLLFVYRAAACALEELGASLPPVVGSYEEGRVRAYAVPPATGLKATLEALQEACEPGEGLAVLSLEATALDEVVLPGTPLLTLGRAGLPEGLGLLSLSEYPAEEAERLLERVAYYLERPILLA</sequence>
<evidence type="ECO:0000313" key="4">
    <source>
        <dbReference type="EMBL" id="AEB10900.1"/>
    </source>
</evidence>
<feature type="domain" description="Peripheral subunit-binding (PSBD)" evidence="3">
    <location>
        <begin position="5"/>
        <end position="42"/>
    </location>
</feature>
<dbReference type="eggNOG" id="COG0508">
    <property type="taxonomic scope" value="Bacteria"/>
</dbReference>
<protein>
    <submittedName>
        <fullName evidence="4">E3 binding domain protein</fullName>
    </submittedName>
</protein>
<feature type="compositionally biased region" description="Acidic residues" evidence="2">
    <location>
        <begin position="100"/>
        <end position="119"/>
    </location>
</feature>
<proteinExistence type="inferred from homology"/>
<gene>
    <name evidence="4" type="ordered locus">Marky_0137</name>
</gene>
<dbReference type="STRING" id="869210.Marky_0137"/>
<dbReference type="AlphaFoldDB" id="F2NLS0"/>
<name>F2NLS0_MARHT</name>
<evidence type="ECO:0000313" key="5">
    <source>
        <dbReference type="Proteomes" id="UP000007030"/>
    </source>
</evidence>
<feature type="compositionally biased region" description="Basic and acidic residues" evidence="2">
    <location>
        <begin position="174"/>
        <end position="186"/>
    </location>
</feature>
<dbReference type="SUPFAM" id="SSF47005">
    <property type="entry name" value="Peripheral subunit-binding domain of 2-oxo acid dehydrogenase complex"/>
    <property type="match status" value="1"/>
</dbReference>
<dbReference type="EMBL" id="CP002630">
    <property type="protein sequence ID" value="AEB10900.1"/>
    <property type="molecule type" value="Genomic_DNA"/>
</dbReference>
<dbReference type="PROSITE" id="PS51826">
    <property type="entry name" value="PSBD"/>
    <property type="match status" value="1"/>
</dbReference>
<reference evidence="4 5" key="1">
    <citation type="journal article" date="2012" name="Stand. Genomic Sci.">
        <title>Complete genome sequence of the aerobic, heterotroph Marinithermus hydrothermalis type strain (T1(T)) from a deep-sea hydrothermal vent chimney.</title>
        <authorList>
            <person name="Copeland A."/>
            <person name="Gu W."/>
            <person name="Yasawong M."/>
            <person name="Lapidus A."/>
            <person name="Lucas S."/>
            <person name="Deshpande S."/>
            <person name="Pagani I."/>
            <person name="Tapia R."/>
            <person name="Cheng J.F."/>
            <person name="Goodwin L.A."/>
            <person name="Pitluck S."/>
            <person name="Liolios K."/>
            <person name="Ivanova N."/>
            <person name="Mavromatis K."/>
            <person name="Mikhailova N."/>
            <person name="Pati A."/>
            <person name="Chen A."/>
            <person name="Palaniappan K."/>
            <person name="Land M."/>
            <person name="Pan C."/>
            <person name="Brambilla E.M."/>
            <person name="Rohde M."/>
            <person name="Tindall B.J."/>
            <person name="Sikorski J."/>
            <person name="Goker M."/>
            <person name="Detter J.C."/>
            <person name="Bristow J."/>
            <person name="Eisen J.A."/>
            <person name="Markowitz V."/>
            <person name="Hugenholtz P."/>
            <person name="Kyrpides N.C."/>
            <person name="Klenk H.P."/>
            <person name="Woyke T."/>
        </authorList>
    </citation>
    <scope>NUCLEOTIDE SEQUENCE [LARGE SCALE GENOMIC DNA]</scope>
    <source>
        <strain evidence="5">DSM 14884 / JCM 11576 / T1</strain>
    </source>
</reference>